<keyword evidence="3 5" id="KW-1133">Transmembrane helix</keyword>
<keyword evidence="9" id="KW-1185">Reference proteome</keyword>
<feature type="transmembrane region" description="Helical" evidence="5">
    <location>
        <begin position="498"/>
        <end position="522"/>
    </location>
</feature>
<dbReference type="PANTHER" id="PTHR21576:SF78">
    <property type="entry name" value="PROTEIN NUCLEAR FUSION DEFECTIVE 4-LIKE"/>
    <property type="match status" value="1"/>
</dbReference>
<feature type="transmembrane region" description="Helical" evidence="5">
    <location>
        <begin position="454"/>
        <end position="478"/>
    </location>
</feature>
<evidence type="ECO:0000256" key="5">
    <source>
        <dbReference type="SAM" id="Phobius"/>
    </source>
</evidence>
<feature type="transmembrane region" description="Helical" evidence="5">
    <location>
        <begin position="108"/>
        <end position="134"/>
    </location>
</feature>
<name>A0AAD3SXL0_NEPGR</name>
<accession>A0AAD3SXL0</accession>
<organism evidence="8 9">
    <name type="scientific">Nepenthes gracilis</name>
    <name type="common">Slender pitcher plant</name>
    <dbReference type="NCBI Taxonomy" id="150966"/>
    <lineage>
        <taxon>Eukaryota</taxon>
        <taxon>Viridiplantae</taxon>
        <taxon>Streptophyta</taxon>
        <taxon>Embryophyta</taxon>
        <taxon>Tracheophyta</taxon>
        <taxon>Spermatophyta</taxon>
        <taxon>Magnoliopsida</taxon>
        <taxon>eudicotyledons</taxon>
        <taxon>Gunneridae</taxon>
        <taxon>Pentapetalae</taxon>
        <taxon>Caryophyllales</taxon>
        <taxon>Nepenthaceae</taxon>
        <taxon>Nepenthes</taxon>
    </lineage>
</organism>
<dbReference type="Proteomes" id="UP001279734">
    <property type="component" value="Unassembled WGS sequence"/>
</dbReference>
<dbReference type="Gene3D" id="1.20.1250.20">
    <property type="entry name" value="MFS general substrate transporter like domains"/>
    <property type="match status" value="1"/>
</dbReference>
<evidence type="ECO:0000313" key="8">
    <source>
        <dbReference type="EMBL" id="GMH17871.1"/>
    </source>
</evidence>
<evidence type="ECO:0000256" key="1">
    <source>
        <dbReference type="ARBA" id="ARBA00004141"/>
    </source>
</evidence>
<feature type="domain" description="Nodulin-like" evidence="6">
    <location>
        <begin position="13"/>
        <end position="258"/>
    </location>
</feature>
<reference evidence="8" key="1">
    <citation type="submission" date="2023-05" db="EMBL/GenBank/DDBJ databases">
        <title>Nepenthes gracilis genome sequencing.</title>
        <authorList>
            <person name="Fukushima K."/>
        </authorList>
    </citation>
    <scope>NUCLEOTIDE SEQUENCE</scope>
    <source>
        <strain evidence="8">SING2019-196</strain>
    </source>
</reference>
<comment type="caution">
    <text evidence="8">The sequence shown here is derived from an EMBL/GenBank/DDBJ whole genome shotgun (WGS) entry which is preliminary data.</text>
</comment>
<comment type="subcellular location">
    <subcellularLocation>
        <location evidence="1">Membrane</location>
        <topology evidence="1">Multi-pass membrane protein</topology>
    </subcellularLocation>
</comment>
<evidence type="ECO:0000259" key="7">
    <source>
        <dbReference type="Pfam" id="PF23262"/>
    </source>
</evidence>
<dbReference type="EMBL" id="BSYO01000018">
    <property type="protein sequence ID" value="GMH17871.1"/>
    <property type="molecule type" value="Genomic_DNA"/>
</dbReference>
<dbReference type="Pfam" id="PF06813">
    <property type="entry name" value="Nodulin-like"/>
    <property type="match status" value="1"/>
</dbReference>
<feature type="transmembrane region" description="Helical" evidence="5">
    <location>
        <begin position="329"/>
        <end position="347"/>
    </location>
</feature>
<proteinExistence type="predicted"/>
<protein>
    <recommendedName>
        <fullName evidence="10">Nodulin-like domain-containing protein</fullName>
    </recommendedName>
</protein>
<dbReference type="AlphaFoldDB" id="A0AAD3SXL0"/>
<evidence type="ECO:0000256" key="2">
    <source>
        <dbReference type="ARBA" id="ARBA00022692"/>
    </source>
</evidence>
<evidence type="ECO:0000259" key="6">
    <source>
        <dbReference type="Pfam" id="PF06813"/>
    </source>
</evidence>
<feature type="transmembrane region" description="Helical" evidence="5">
    <location>
        <begin position="78"/>
        <end position="96"/>
    </location>
</feature>
<feature type="transmembrane region" description="Helical" evidence="5">
    <location>
        <begin position="421"/>
        <end position="442"/>
    </location>
</feature>
<feature type="transmembrane region" description="Helical" evidence="5">
    <location>
        <begin position="146"/>
        <end position="168"/>
    </location>
</feature>
<dbReference type="InterPro" id="IPR036259">
    <property type="entry name" value="MFS_trans_sf"/>
</dbReference>
<sequence length="541" mass="58770">MGLQRPSRITTLKWLGFVTAVWVQAFAGSNYAFSNYSDALKTLMNLTQVQLNSLSVAKDVGLAFGFLSGVASDRFPAWALLLTGSVEGLIGYGVQWLVVSETISPLPYWSTCVFLCMAGNSAAWLNTAILVTCVRNFKRNKGPTVGILRGYVGLTTAILTDLCKALFSDSSADFLLMLSITPFAACLPAMIFLREMPPLATGLEDQQEYKYLNIFNVFATVLAVYLLSYVFVGSQSRAFGVVFSVVLLVLLVLPLIIPAYIAIKSWIESPNPSDVKEQSLDPVLPDTQTKSEVVKSEPMAEAAAAAPKKQQPILGEDHTIIQAIKTLDFWVLFASFLCGIGPGMMVMNNMGQMGSALGFSNISIFESLFSIMGFFGRIISGTTSEYCIKKAGTPRPLFNAASQILLTVGFIMMAIDVPGCLYIGSILVGTCYGVCFAITLPTASELFGLKYYGLIYNVMMLNVSIGSLLFSGLLAGYLYDAQATATSSGRNECYGARCYRLCFFILACICLVGSILDILLAVRTNNLYRKNSLIKRSKSCR</sequence>
<dbReference type="CDD" id="cd17354">
    <property type="entry name" value="MFS_Mch1p_like"/>
    <property type="match status" value="1"/>
</dbReference>
<dbReference type="PANTHER" id="PTHR21576">
    <property type="entry name" value="UNCHARACTERIZED NODULIN-LIKE PROTEIN"/>
    <property type="match status" value="1"/>
</dbReference>
<dbReference type="Pfam" id="PF23262">
    <property type="entry name" value="NFD4_C"/>
    <property type="match status" value="1"/>
</dbReference>
<evidence type="ECO:0008006" key="10">
    <source>
        <dbReference type="Google" id="ProtNLM"/>
    </source>
</evidence>
<feature type="transmembrane region" description="Helical" evidence="5">
    <location>
        <begin position="238"/>
        <end position="263"/>
    </location>
</feature>
<dbReference type="InterPro" id="IPR056555">
    <property type="entry name" value="NFD4_C"/>
</dbReference>
<feature type="transmembrane region" description="Helical" evidence="5">
    <location>
        <begin position="174"/>
        <end position="193"/>
    </location>
</feature>
<gene>
    <name evidence="8" type="ORF">Nepgr_019712</name>
</gene>
<dbReference type="InterPro" id="IPR010658">
    <property type="entry name" value="Nodulin-like"/>
</dbReference>
<feature type="transmembrane region" description="Helical" evidence="5">
    <location>
        <begin position="12"/>
        <end position="33"/>
    </location>
</feature>
<dbReference type="SUPFAM" id="SSF103473">
    <property type="entry name" value="MFS general substrate transporter"/>
    <property type="match status" value="1"/>
</dbReference>
<keyword evidence="4 5" id="KW-0472">Membrane</keyword>
<evidence type="ECO:0000313" key="9">
    <source>
        <dbReference type="Proteomes" id="UP001279734"/>
    </source>
</evidence>
<feature type="domain" description="NFD4 C-terminal" evidence="7">
    <location>
        <begin position="323"/>
        <end position="528"/>
    </location>
</feature>
<feature type="transmembrane region" description="Helical" evidence="5">
    <location>
        <begin position="214"/>
        <end position="232"/>
    </location>
</feature>
<feature type="transmembrane region" description="Helical" evidence="5">
    <location>
        <begin position="397"/>
        <end position="415"/>
    </location>
</feature>
<dbReference type="GO" id="GO:0016020">
    <property type="term" value="C:membrane"/>
    <property type="evidence" value="ECO:0007669"/>
    <property type="project" value="UniProtKB-SubCell"/>
</dbReference>
<evidence type="ECO:0000256" key="3">
    <source>
        <dbReference type="ARBA" id="ARBA00022989"/>
    </source>
</evidence>
<keyword evidence="2 5" id="KW-0812">Transmembrane</keyword>
<feature type="transmembrane region" description="Helical" evidence="5">
    <location>
        <begin position="353"/>
        <end position="376"/>
    </location>
</feature>
<evidence type="ECO:0000256" key="4">
    <source>
        <dbReference type="ARBA" id="ARBA00023136"/>
    </source>
</evidence>